<comment type="similarity">
    <text evidence="5">Belongs to the palH/RIM21 family.</text>
</comment>
<organism evidence="9 10">
    <name type="scientific">Diutina rugosa</name>
    <name type="common">Yeast</name>
    <name type="synonym">Candida rugosa</name>
    <dbReference type="NCBI Taxonomy" id="5481"/>
    <lineage>
        <taxon>Eukaryota</taxon>
        <taxon>Fungi</taxon>
        <taxon>Dikarya</taxon>
        <taxon>Ascomycota</taxon>
        <taxon>Saccharomycotina</taxon>
        <taxon>Pichiomycetes</taxon>
        <taxon>Debaryomycetaceae</taxon>
        <taxon>Diutina</taxon>
    </lineage>
</organism>
<dbReference type="GeneID" id="54779848"/>
<dbReference type="VEuPathDB" id="FungiDB:DIURU_001195"/>
<feature type="transmembrane region" description="Helical" evidence="8">
    <location>
        <begin position="201"/>
        <end position="220"/>
    </location>
</feature>
<protein>
    <recommendedName>
        <fullName evidence="6">pH-response regulator protein palH/RIM21</fullName>
    </recommendedName>
</protein>
<dbReference type="GO" id="GO:0071467">
    <property type="term" value="P:cellular response to pH"/>
    <property type="evidence" value="ECO:0007669"/>
    <property type="project" value="TreeGrafter"/>
</dbReference>
<name>A0A642UVS3_DIURU</name>
<feature type="transmembrane region" description="Helical" evidence="8">
    <location>
        <begin position="93"/>
        <end position="116"/>
    </location>
</feature>
<evidence type="ECO:0000256" key="8">
    <source>
        <dbReference type="SAM" id="Phobius"/>
    </source>
</evidence>
<sequence>MYWRYTWWEYQDYRSCSEIPLPQGLVVSAKGDFLHFVDEARYTPACYKDKVPMLNVVMGYVMHQYSKALPVARESWTEFAHTSRGRFANSVVAIIYSISVSAVLTLFLTIFVLTNYTIKPSMLLKLSSVLSSAYILAVVIRSITDLHQQQSVGYLKGSLVLDTLNKSVWLQILDLITVFLLQVNQVQVVMRIFQRQKERRMTLLIGVFCAVCSQVIWGIAKFATFPNNQEAADILPAFIYLVRIAMAVCYATIVSVFMLSKIHYIYHNSKIWVISGLTFVLIYSPVAFFVADVSNAFIYELSEVFSVVTYVICVVLPWEWCNKFNMIMKVKEKEGVLGRRFYEDEMAEIDRYEIFEDKSDDDSVSATGDHDALLGKRAKLRQKMAGAEWERVQNAYQSSKQAVLKVTDGIIAAGFSIPRSVSVGTDDVTPRDPVRTTTNPRHNVYVYDRREVVIEFSDGEDDDPQPSSSNHQRHP</sequence>
<keyword evidence="4 8" id="KW-0472">Membrane</keyword>
<gene>
    <name evidence="9" type="ORF">DIURU_001195</name>
</gene>
<feature type="region of interest" description="Disordered" evidence="7">
    <location>
        <begin position="456"/>
        <end position="475"/>
    </location>
</feature>
<dbReference type="AlphaFoldDB" id="A0A642UVS3"/>
<dbReference type="PANTHER" id="PTHR35779:SF1">
    <property type="entry name" value="PH-RESPONSE REGULATOR PROTEIN PALH_RIM21"/>
    <property type="match status" value="1"/>
</dbReference>
<feature type="transmembrane region" description="Helical" evidence="8">
    <location>
        <begin position="240"/>
        <end position="259"/>
    </location>
</feature>
<proteinExistence type="inferred from homology"/>
<keyword evidence="10" id="KW-1185">Reference proteome</keyword>
<feature type="compositionally biased region" description="Polar residues" evidence="7">
    <location>
        <begin position="465"/>
        <end position="475"/>
    </location>
</feature>
<keyword evidence="3 8" id="KW-1133">Transmembrane helix</keyword>
<dbReference type="EMBL" id="SWFT01000036">
    <property type="protein sequence ID" value="KAA8906253.1"/>
    <property type="molecule type" value="Genomic_DNA"/>
</dbReference>
<evidence type="ECO:0000256" key="3">
    <source>
        <dbReference type="ARBA" id="ARBA00022989"/>
    </source>
</evidence>
<evidence type="ECO:0000256" key="1">
    <source>
        <dbReference type="ARBA" id="ARBA00004141"/>
    </source>
</evidence>
<evidence type="ECO:0000256" key="5">
    <source>
        <dbReference type="ARBA" id="ARBA00038109"/>
    </source>
</evidence>
<dbReference type="OrthoDB" id="5393256at2759"/>
<evidence type="ECO:0000256" key="7">
    <source>
        <dbReference type="SAM" id="MobiDB-lite"/>
    </source>
</evidence>
<evidence type="ECO:0000256" key="6">
    <source>
        <dbReference type="ARBA" id="ARBA00040155"/>
    </source>
</evidence>
<dbReference type="OMA" id="CVVIPWE"/>
<evidence type="ECO:0000313" key="10">
    <source>
        <dbReference type="Proteomes" id="UP000449547"/>
    </source>
</evidence>
<dbReference type="PANTHER" id="PTHR35779">
    <property type="entry name" value="PH-RESPONSE REGULATOR PROTEIN PALH/RIM21"/>
    <property type="match status" value="1"/>
</dbReference>
<comment type="subcellular location">
    <subcellularLocation>
        <location evidence="1">Membrane</location>
        <topology evidence="1">Multi-pass membrane protein</topology>
    </subcellularLocation>
</comment>
<dbReference type="Proteomes" id="UP000449547">
    <property type="component" value="Unassembled WGS sequence"/>
</dbReference>
<reference evidence="9 10" key="1">
    <citation type="submission" date="2019-07" db="EMBL/GenBank/DDBJ databases">
        <title>Genome assembly of two rare yeast pathogens: Diutina rugosa and Trichomonascus ciferrii.</title>
        <authorList>
            <person name="Mixao V."/>
            <person name="Saus E."/>
            <person name="Hansen A."/>
            <person name="Lass-Flor C."/>
            <person name="Gabaldon T."/>
        </authorList>
    </citation>
    <scope>NUCLEOTIDE SEQUENCE [LARGE SCALE GENOMIC DNA]</scope>
    <source>
        <strain evidence="9 10">CBS 613</strain>
    </source>
</reference>
<dbReference type="Pfam" id="PF08733">
    <property type="entry name" value="PalH"/>
    <property type="match status" value="1"/>
</dbReference>
<evidence type="ECO:0000313" key="9">
    <source>
        <dbReference type="EMBL" id="KAA8906253.1"/>
    </source>
</evidence>
<dbReference type="RefSeq" id="XP_034014073.1">
    <property type="nucleotide sequence ID" value="XM_034153712.1"/>
</dbReference>
<dbReference type="InterPro" id="IPR014844">
    <property type="entry name" value="PalH"/>
</dbReference>
<feature type="transmembrane region" description="Helical" evidence="8">
    <location>
        <begin position="168"/>
        <end position="189"/>
    </location>
</feature>
<comment type="caution">
    <text evidence="9">The sequence shown here is derived from an EMBL/GenBank/DDBJ whole genome shotgun (WGS) entry which is preliminary data.</text>
</comment>
<feature type="transmembrane region" description="Helical" evidence="8">
    <location>
        <begin position="297"/>
        <end position="318"/>
    </location>
</feature>
<evidence type="ECO:0000256" key="4">
    <source>
        <dbReference type="ARBA" id="ARBA00023136"/>
    </source>
</evidence>
<feature type="transmembrane region" description="Helical" evidence="8">
    <location>
        <begin position="271"/>
        <end position="291"/>
    </location>
</feature>
<accession>A0A642UVS3</accession>
<evidence type="ECO:0000256" key="2">
    <source>
        <dbReference type="ARBA" id="ARBA00022692"/>
    </source>
</evidence>
<dbReference type="GO" id="GO:0005886">
    <property type="term" value="C:plasma membrane"/>
    <property type="evidence" value="ECO:0007669"/>
    <property type="project" value="TreeGrafter"/>
</dbReference>
<keyword evidence="2 8" id="KW-0812">Transmembrane</keyword>